<reference evidence="2 4" key="1">
    <citation type="journal article" date="2020" name="Stud. Mycol.">
        <title>101 Dothideomycetes genomes: a test case for predicting lifestyles and emergence of pathogens.</title>
        <authorList>
            <person name="Haridas S."/>
            <person name="Albert R."/>
            <person name="Binder M."/>
            <person name="Bloem J."/>
            <person name="Labutti K."/>
            <person name="Salamov A."/>
            <person name="Andreopoulos B."/>
            <person name="Baker S."/>
            <person name="Barry K."/>
            <person name="Bills G."/>
            <person name="Bluhm B."/>
            <person name="Cannon C."/>
            <person name="Castanera R."/>
            <person name="Culley D."/>
            <person name="Daum C."/>
            <person name="Ezra D."/>
            <person name="Gonzalez J."/>
            <person name="Henrissat B."/>
            <person name="Kuo A."/>
            <person name="Liang C."/>
            <person name="Lipzen A."/>
            <person name="Lutzoni F."/>
            <person name="Magnuson J."/>
            <person name="Mondo S."/>
            <person name="Nolan M."/>
            <person name="Ohm R."/>
            <person name="Pangilinan J."/>
            <person name="Park H.-J."/>
            <person name="Ramirez L."/>
            <person name="Alfaro M."/>
            <person name="Sun H."/>
            <person name="Tritt A."/>
            <person name="Yoshinaga Y."/>
            <person name="Zwiers L.-H."/>
            <person name="Turgeon B."/>
            <person name="Goodwin S."/>
            <person name="Spatafora J."/>
            <person name="Crous P."/>
            <person name="Grigoriev I."/>
        </authorList>
    </citation>
    <scope>NUCLEOTIDE SEQUENCE</scope>
    <source>
        <strain evidence="2 4">CBS 304.34</strain>
    </source>
</reference>
<reference evidence="4" key="2">
    <citation type="submission" date="2020-04" db="EMBL/GenBank/DDBJ databases">
        <authorList>
            <consortium name="NCBI Genome Project"/>
        </authorList>
    </citation>
    <scope>NUCLEOTIDE SEQUENCE</scope>
    <source>
        <strain evidence="4">CBS 304.34</strain>
    </source>
</reference>
<keyword evidence="3" id="KW-1185">Reference proteome</keyword>
<dbReference type="EMBL" id="MU003698">
    <property type="protein sequence ID" value="KAF2811448.1"/>
    <property type="molecule type" value="Genomic_DNA"/>
</dbReference>
<evidence type="ECO:0000313" key="4">
    <source>
        <dbReference type="RefSeq" id="XP_033578412.1"/>
    </source>
</evidence>
<feature type="region of interest" description="Disordered" evidence="1">
    <location>
        <begin position="6"/>
        <end position="67"/>
    </location>
</feature>
<dbReference type="AlphaFoldDB" id="A0A6A6YSB9"/>
<protein>
    <submittedName>
        <fullName evidence="2 4">Uncharacterized protein</fullName>
    </submittedName>
</protein>
<organism evidence="2">
    <name type="scientific">Mytilinidion resinicola</name>
    <dbReference type="NCBI Taxonomy" id="574789"/>
    <lineage>
        <taxon>Eukaryota</taxon>
        <taxon>Fungi</taxon>
        <taxon>Dikarya</taxon>
        <taxon>Ascomycota</taxon>
        <taxon>Pezizomycotina</taxon>
        <taxon>Dothideomycetes</taxon>
        <taxon>Pleosporomycetidae</taxon>
        <taxon>Mytilinidiales</taxon>
        <taxon>Mytilinidiaceae</taxon>
        <taxon>Mytilinidion</taxon>
    </lineage>
</organism>
<dbReference type="GeneID" id="54468151"/>
<reference evidence="4" key="3">
    <citation type="submission" date="2025-04" db="UniProtKB">
        <authorList>
            <consortium name="RefSeq"/>
        </authorList>
    </citation>
    <scope>IDENTIFICATION</scope>
    <source>
        <strain evidence="4">CBS 304.34</strain>
    </source>
</reference>
<dbReference type="Proteomes" id="UP000504636">
    <property type="component" value="Unplaced"/>
</dbReference>
<name>A0A6A6YSB9_9PEZI</name>
<sequence length="146" mass="15618">CVVKVVQRRSGRQEQQRKRVVRTWRNRSLSRTDGERSGPCAAATPVRCAGETQHHGDESAAGAHPSATMPTARVGICLPVHRPWQRRGVCLALRHAASAHGTAPNRPASLIQRQPVPASSMGGPGAVRVVAPQPLVPADNVKHVES</sequence>
<proteinExistence type="predicted"/>
<feature type="non-terminal residue" evidence="2">
    <location>
        <position position="1"/>
    </location>
</feature>
<evidence type="ECO:0000313" key="3">
    <source>
        <dbReference type="Proteomes" id="UP000504636"/>
    </source>
</evidence>
<evidence type="ECO:0000313" key="2">
    <source>
        <dbReference type="EMBL" id="KAF2811448.1"/>
    </source>
</evidence>
<evidence type="ECO:0000256" key="1">
    <source>
        <dbReference type="SAM" id="MobiDB-lite"/>
    </source>
</evidence>
<dbReference type="RefSeq" id="XP_033578412.1">
    <property type="nucleotide sequence ID" value="XM_033727258.1"/>
</dbReference>
<gene>
    <name evidence="2 4" type="ORF">BDZ99DRAFT_559461</name>
</gene>
<accession>A0A6A6YSB9</accession>